<keyword evidence="5" id="KW-0119">Carbohydrate metabolism</keyword>
<accession>A0A6J5LHG6</accession>
<dbReference type="InterPro" id="IPR036291">
    <property type="entry name" value="NAD(P)-bd_dom_sf"/>
</dbReference>
<proteinExistence type="inferred from homology"/>
<comment type="cofactor">
    <cofactor evidence="1">
        <name>NAD(+)</name>
        <dbReference type="ChEBI" id="CHEBI:57540"/>
    </cofactor>
</comment>
<name>A0A6J5LHG6_9CAUD</name>
<reference evidence="7" key="1">
    <citation type="submission" date="2020-04" db="EMBL/GenBank/DDBJ databases">
        <authorList>
            <person name="Chiriac C."/>
            <person name="Salcher M."/>
            <person name="Ghai R."/>
            <person name="Kavagutti S V."/>
        </authorList>
    </citation>
    <scope>NUCLEOTIDE SEQUENCE</scope>
</reference>
<feature type="domain" description="NAD-dependent epimerase/dehydratase" evidence="6">
    <location>
        <begin position="4"/>
        <end position="240"/>
    </location>
</feature>
<sequence>MKKVLITGGCGYIGSHIARAIKKDNDTNQVFVIDNHRRDHTLKNLNGYLIDDFASKQSLMWIESLEPHAIIHCAGSSSVGESITNPADYYDNNISKTVKLLNHVKDFSTKPLIIFSSSASVYGNPEQIPVIESTIKAPISPYGFSKLVIEQALSDFYNAYELPSICFRYFNAAGAEPFSYDLGEVPGTGHIIAKILEASLTKKQFVLNGNDYDTEDGTCIRDYVHVWDIALAHVLALNWSLNNDIKSCSAFNLGSKNGISNKQIVEYVSTKYSLTDVATNGRRAGDPDKLIASADLAHSVLQWVPRHSSLEEIIDSAYQWYTNWYKTNDV</sequence>
<keyword evidence="3" id="KW-0520">NAD</keyword>
<evidence type="ECO:0000256" key="5">
    <source>
        <dbReference type="ARBA" id="ARBA00023277"/>
    </source>
</evidence>
<dbReference type="Gene3D" id="3.90.25.10">
    <property type="entry name" value="UDP-galactose 4-epimerase, domain 1"/>
    <property type="match status" value="1"/>
</dbReference>
<dbReference type="EMBL" id="LR796274">
    <property type="protein sequence ID" value="CAB4133645.1"/>
    <property type="molecule type" value="Genomic_DNA"/>
</dbReference>
<dbReference type="GO" id="GO:0033499">
    <property type="term" value="P:galactose catabolic process via UDP-galactose, Leloir pathway"/>
    <property type="evidence" value="ECO:0007669"/>
    <property type="project" value="TreeGrafter"/>
</dbReference>
<dbReference type="InterPro" id="IPR001509">
    <property type="entry name" value="Epimerase_deHydtase"/>
</dbReference>
<dbReference type="PANTHER" id="PTHR43725:SF53">
    <property type="entry name" value="UDP-ARABINOSE 4-EPIMERASE 1"/>
    <property type="match status" value="1"/>
</dbReference>
<dbReference type="NCBIfam" id="TIGR01179">
    <property type="entry name" value="galE"/>
    <property type="match status" value="1"/>
</dbReference>
<organism evidence="7">
    <name type="scientific">uncultured Caudovirales phage</name>
    <dbReference type="NCBI Taxonomy" id="2100421"/>
    <lineage>
        <taxon>Viruses</taxon>
        <taxon>Duplodnaviria</taxon>
        <taxon>Heunggongvirae</taxon>
        <taxon>Uroviricota</taxon>
        <taxon>Caudoviricetes</taxon>
        <taxon>Peduoviridae</taxon>
        <taxon>Maltschvirus</taxon>
        <taxon>Maltschvirus maltsch</taxon>
    </lineage>
</organism>
<dbReference type="Pfam" id="PF01370">
    <property type="entry name" value="Epimerase"/>
    <property type="match status" value="1"/>
</dbReference>
<comment type="similarity">
    <text evidence="2">Belongs to the NAD(P)-dependent epimerase/dehydratase family.</text>
</comment>
<evidence type="ECO:0000259" key="6">
    <source>
        <dbReference type="Pfam" id="PF01370"/>
    </source>
</evidence>
<dbReference type="GO" id="GO:0003978">
    <property type="term" value="F:UDP-glucose 4-epimerase activity"/>
    <property type="evidence" value="ECO:0007669"/>
    <property type="project" value="InterPro"/>
</dbReference>
<evidence type="ECO:0000256" key="3">
    <source>
        <dbReference type="ARBA" id="ARBA00023027"/>
    </source>
</evidence>
<evidence type="ECO:0000256" key="1">
    <source>
        <dbReference type="ARBA" id="ARBA00001911"/>
    </source>
</evidence>
<keyword evidence="4" id="KW-0413">Isomerase</keyword>
<evidence type="ECO:0000256" key="4">
    <source>
        <dbReference type="ARBA" id="ARBA00023235"/>
    </source>
</evidence>
<evidence type="ECO:0000256" key="2">
    <source>
        <dbReference type="ARBA" id="ARBA00007637"/>
    </source>
</evidence>
<dbReference type="SUPFAM" id="SSF51735">
    <property type="entry name" value="NAD(P)-binding Rossmann-fold domains"/>
    <property type="match status" value="1"/>
</dbReference>
<dbReference type="PANTHER" id="PTHR43725">
    <property type="entry name" value="UDP-GLUCOSE 4-EPIMERASE"/>
    <property type="match status" value="1"/>
</dbReference>
<dbReference type="Gene3D" id="3.40.50.720">
    <property type="entry name" value="NAD(P)-binding Rossmann-like Domain"/>
    <property type="match status" value="1"/>
</dbReference>
<dbReference type="InterPro" id="IPR005886">
    <property type="entry name" value="UDP_G4E"/>
</dbReference>
<gene>
    <name evidence="7" type="ORF">UFOVP257_367</name>
</gene>
<evidence type="ECO:0000313" key="7">
    <source>
        <dbReference type="EMBL" id="CAB4133645.1"/>
    </source>
</evidence>
<protein>
    <submittedName>
        <fullName evidence="7">GalE UDP-glucose 4-epimerase</fullName>
    </submittedName>
</protein>